<gene>
    <name evidence="2" type="ORF">K491DRAFT_709108</name>
</gene>
<dbReference type="Proteomes" id="UP000799324">
    <property type="component" value="Unassembled WGS sequence"/>
</dbReference>
<evidence type="ECO:0000313" key="2">
    <source>
        <dbReference type="EMBL" id="KAF2647687.1"/>
    </source>
</evidence>
<dbReference type="Pfam" id="PF11927">
    <property type="entry name" value="HODM_asu-like"/>
    <property type="match status" value="1"/>
</dbReference>
<dbReference type="AlphaFoldDB" id="A0A6A6SL48"/>
<dbReference type="OrthoDB" id="5043642at2759"/>
<name>A0A6A6SL48_9PLEO</name>
<dbReference type="EMBL" id="MU004592">
    <property type="protein sequence ID" value="KAF2647687.1"/>
    <property type="molecule type" value="Genomic_DNA"/>
</dbReference>
<evidence type="ECO:0000256" key="1">
    <source>
        <dbReference type="SAM" id="MobiDB-lite"/>
    </source>
</evidence>
<evidence type="ECO:0008006" key="4">
    <source>
        <dbReference type="Google" id="ProtNLM"/>
    </source>
</evidence>
<dbReference type="InterPro" id="IPR021848">
    <property type="entry name" value="HODM_asu-like"/>
</dbReference>
<protein>
    <recommendedName>
        <fullName evidence="4">DUF3445 domain-containing protein</fullName>
    </recommendedName>
</protein>
<evidence type="ECO:0000313" key="3">
    <source>
        <dbReference type="Proteomes" id="UP000799324"/>
    </source>
</evidence>
<keyword evidence="3" id="KW-1185">Reference proteome</keyword>
<sequence>MCRDVHRNRPHMRHQVPERKPRSPSFDWTQQEEIPYRPWYNGPYHITMGLKRMDVEDWIEIDKTYMERYRLKKDLFENHREDVMQIQDGVEDAAFEALELLINVLPKRYPTMFKKIDGTTIQNLVTGDTWDTARGASTWEKYHPMQVMSLLATEDFFIMHTDDEGRSSLKAGVVCFPAGWKIKERIGHSLWQIHAGKVPQYESKLAKSMDRFFQNMRVDGSIQRFNFAIDDSNELFHPHSHHNLTADQVGKDPALEDLHLRVERQALQRLPNSRSLLFSIRTYVTPITKVTMDREVAEALRTSVESYSPDVAKYKNKPLWERVVAAHLQEVLEDDLPGS</sequence>
<reference evidence="2" key="1">
    <citation type="journal article" date="2020" name="Stud. Mycol.">
        <title>101 Dothideomycetes genomes: a test case for predicting lifestyles and emergence of pathogens.</title>
        <authorList>
            <person name="Haridas S."/>
            <person name="Albert R."/>
            <person name="Binder M."/>
            <person name="Bloem J."/>
            <person name="Labutti K."/>
            <person name="Salamov A."/>
            <person name="Andreopoulos B."/>
            <person name="Baker S."/>
            <person name="Barry K."/>
            <person name="Bills G."/>
            <person name="Bluhm B."/>
            <person name="Cannon C."/>
            <person name="Castanera R."/>
            <person name="Culley D."/>
            <person name="Daum C."/>
            <person name="Ezra D."/>
            <person name="Gonzalez J."/>
            <person name="Henrissat B."/>
            <person name="Kuo A."/>
            <person name="Liang C."/>
            <person name="Lipzen A."/>
            <person name="Lutzoni F."/>
            <person name="Magnuson J."/>
            <person name="Mondo S."/>
            <person name="Nolan M."/>
            <person name="Ohm R."/>
            <person name="Pangilinan J."/>
            <person name="Park H.-J."/>
            <person name="Ramirez L."/>
            <person name="Alfaro M."/>
            <person name="Sun H."/>
            <person name="Tritt A."/>
            <person name="Yoshinaga Y."/>
            <person name="Zwiers L.-H."/>
            <person name="Turgeon B."/>
            <person name="Goodwin S."/>
            <person name="Spatafora J."/>
            <person name="Crous P."/>
            <person name="Grigoriev I."/>
        </authorList>
    </citation>
    <scope>NUCLEOTIDE SEQUENCE</scope>
    <source>
        <strain evidence="2">CBS 122681</strain>
    </source>
</reference>
<accession>A0A6A6SL48</accession>
<organism evidence="2 3">
    <name type="scientific">Lophiostoma macrostomum CBS 122681</name>
    <dbReference type="NCBI Taxonomy" id="1314788"/>
    <lineage>
        <taxon>Eukaryota</taxon>
        <taxon>Fungi</taxon>
        <taxon>Dikarya</taxon>
        <taxon>Ascomycota</taxon>
        <taxon>Pezizomycotina</taxon>
        <taxon>Dothideomycetes</taxon>
        <taxon>Pleosporomycetidae</taxon>
        <taxon>Pleosporales</taxon>
        <taxon>Lophiostomataceae</taxon>
        <taxon>Lophiostoma</taxon>
    </lineage>
</organism>
<feature type="region of interest" description="Disordered" evidence="1">
    <location>
        <begin position="1"/>
        <end position="27"/>
    </location>
</feature>
<proteinExistence type="predicted"/>